<evidence type="ECO:0008006" key="3">
    <source>
        <dbReference type="Google" id="ProtNLM"/>
    </source>
</evidence>
<sequence>MYFDSENILENKLIILYALDQFKVPVNKEQISQIVLENVQISYFDIQFLINSLLDDEFLYKMNDSDIDYFSISEKGRETLSLFSDRIPLFIKEILDIFIRQNKDKVLRQVKNLATYKLTGDGEFDVSLRLMENDVSLISISLNVPSKTQAKYICSNWESKGQNIYTDIIDSLIKE</sequence>
<keyword evidence="2" id="KW-1185">Reference proteome</keyword>
<dbReference type="OrthoDB" id="9783597at2"/>
<protein>
    <recommendedName>
        <fullName evidence="3">DUF4364 domain-containing protein</fullName>
    </recommendedName>
</protein>
<dbReference type="AlphaFoldDB" id="A0A1M4XN76"/>
<dbReference type="Proteomes" id="UP000184251">
    <property type="component" value="Unassembled WGS sequence"/>
</dbReference>
<dbReference type="Pfam" id="PF14277">
    <property type="entry name" value="DUF4364"/>
    <property type="match status" value="1"/>
</dbReference>
<name>A0A1M4XN76_9FIRM</name>
<gene>
    <name evidence="1" type="ORF">SAMN02746064_01548</name>
</gene>
<dbReference type="RefSeq" id="WP_073270780.1">
    <property type="nucleotide sequence ID" value="NZ_FQTU01000010.1"/>
</dbReference>
<organism evidence="1 2">
    <name type="scientific">Alkalibacter saccharofermentans DSM 14828</name>
    <dbReference type="NCBI Taxonomy" id="1120975"/>
    <lineage>
        <taxon>Bacteria</taxon>
        <taxon>Bacillati</taxon>
        <taxon>Bacillota</taxon>
        <taxon>Clostridia</taxon>
        <taxon>Eubacteriales</taxon>
        <taxon>Eubacteriaceae</taxon>
        <taxon>Alkalibacter</taxon>
    </lineage>
</organism>
<reference evidence="1 2" key="1">
    <citation type="submission" date="2016-11" db="EMBL/GenBank/DDBJ databases">
        <authorList>
            <person name="Jaros S."/>
            <person name="Januszkiewicz K."/>
            <person name="Wedrychowicz H."/>
        </authorList>
    </citation>
    <scope>NUCLEOTIDE SEQUENCE [LARGE SCALE GENOMIC DNA]</scope>
    <source>
        <strain evidence="1 2">DSM 14828</strain>
    </source>
</reference>
<evidence type="ECO:0000313" key="1">
    <source>
        <dbReference type="EMBL" id="SHE94925.1"/>
    </source>
</evidence>
<dbReference type="InterPro" id="IPR025374">
    <property type="entry name" value="DUF4364"/>
</dbReference>
<evidence type="ECO:0000313" key="2">
    <source>
        <dbReference type="Proteomes" id="UP000184251"/>
    </source>
</evidence>
<accession>A0A1M4XN76</accession>
<dbReference type="STRING" id="1120975.SAMN02746064_01548"/>
<proteinExistence type="predicted"/>
<dbReference type="EMBL" id="FQTU01000010">
    <property type="protein sequence ID" value="SHE94925.1"/>
    <property type="molecule type" value="Genomic_DNA"/>
</dbReference>